<sequence length="119" mass="13854">MLNRSLKTNKSSKGQCMWAYIPNMMYLWRMWMITYSDFGFAFFSFSGGNPRLQSTTSYSKEKTVEERSFIAAKKLKGGIRHQFLSSWRMKGLESNNKFEFDPLVQGIDLSCMSVFIVTK</sequence>
<evidence type="ECO:0000313" key="2">
    <source>
        <dbReference type="Proteomes" id="UP000266723"/>
    </source>
</evidence>
<comment type="caution">
    <text evidence="1">The sequence shown here is derived from an EMBL/GenBank/DDBJ whole genome shotgun (WGS) entry which is preliminary data.</text>
</comment>
<keyword evidence="2" id="KW-1185">Reference proteome</keyword>
<accession>A0ABQ7D1Z4</accession>
<reference evidence="1 2" key="1">
    <citation type="journal article" date="2020" name="BMC Genomics">
        <title>Intraspecific diversification of the crop wild relative Brassica cretica Lam. using demographic model selection.</title>
        <authorList>
            <person name="Kioukis A."/>
            <person name="Michalopoulou V.A."/>
            <person name="Briers L."/>
            <person name="Pirintsos S."/>
            <person name="Studholme D.J."/>
            <person name="Pavlidis P."/>
            <person name="Sarris P.F."/>
        </authorList>
    </citation>
    <scope>NUCLEOTIDE SEQUENCE [LARGE SCALE GENOMIC DNA]</scope>
    <source>
        <strain evidence="2">cv. PFS-1207/04</strain>
    </source>
</reference>
<name>A0ABQ7D1Z4_BRACR</name>
<dbReference type="Proteomes" id="UP000266723">
    <property type="component" value="Unassembled WGS sequence"/>
</dbReference>
<dbReference type="EMBL" id="QGKV02000759">
    <property type="protein sequence ID" value="KAF3566486.1"/>
    <property type="molecule type" value="Genomic_DNA"/>
</dbReference>
<organism evidence="1 2">
    <name type="scientific">Brassica cretica</name>
    <name type="common">Mustard</name>
    <dbReference type="NCBI Taxonomy" id="69181"/>
    <lineage>
        <taxon>Eukaryota</taxon>
        <taxon>Viridiplantae</taxon>
        <taxon>Streptophyta</taxon>
        <taxon>Embryophyta</taxon>
        <taxon>Tracheophyta</taxon>
        <taxon>Spermatophyta</taxon>
        <taxon>Magnoliopsida</taxon>
        <taxon>eudicotyledons</taxon>
        <taxon>Gunneridae</taxon>
        <taxon>Pentapetalae</taxon>
        <taxon>rosids</taxon>
        <taxon>malvids</taxon>
        <taxon>Brassicales</taxon>
        <taxon>Brassicaceae</taxon>
        <taxon>Brassiceae</taxon>
        <taxon>Brassica</taxon>
    </lineage>
</organism>
<protein>
    <submittedName>
        <fullName evidence="1">Uncharacterized protein</fullName>
    </submittedName>
</protein>
<proteinExistence type="predicted"/>
<gene>
    <name evidence="1" type="ORF">DY000_02015739</name>
</gene>
<evidence type="ECO:0000313" key="1">
    <source>
        <dbReference type="EMBL" id="KAF3566486.1"/>
    </source>
</evidence>